<comment type="caution">
    <text evidence="2">The sequence shown here is derived from an EMBL/GenBank/DDBJ whole genome shotgun (WGS) entry which is preliminary data.</text>
</comment>
<accession>A0A1W0WJT9</accession>
<proteinExistence type="predicted"/>
<evidence type="ECO:0000313" key="2">
    <source>
        <dbReference type="EMBL" id="OQV15480.1"/>
    </source>
</evidence>
<dbReference type="Proteomes" id="UP000192578">
    <property type="component" value="Unassembled WGS sequence"/>
</dbReference>
<sequence length="83" mass="9275">MLKSFAPMLLLLLLANNLVLVPANEPADGDGSGRHVFVSRQERSFRAEKHKCSANCEQRCRNAQHRDGECQGTIGNYHCVCFN</sequence>
<feature type="chain" id="PRO_5012890331" description="Invertebrate defensins family profile domain-containing protein" evidence="1">
    <location>
        <begin position="24"/>
        <end position="83"/>
    </location>
</feature>
<dbReference type="AlphaFoldDB" id="A0A1W0WJT9"/>
<feature type="signal peptide" evidence="1">
    <location>
        <begin position="1"/>
        <end position="23"/>
    </location>
</feature>
<protein>
    <recommendedName>
        <fullName evidence="4">Invertebrate defensins family profile domain-containing protein</fullName>
    </recommendedName>
</protein>
<gene>
    <name evidence="2" type="ORF">BV898_10352</name>
</gene>
<keyword evidence="1" id="KW-0732">Signal</keyword>
<reference evidence="3" key="1">
    <citation type="submission" date="2017-01" db="EMBL/GenBank/DDBJ databases">
        <title>Comparative genomics of anhydrobiosis in the tardigrade Hypsibius dujardini.</title>
        <authorList>
            <person name="Yoshida Y."/>
            <person name="Koutsovoulos G."/>
            <person name="Laetsch D."/>
            <person name="Stevens L."/>
            <person name="Kumar S."/>
            <person name="Horikawa D."/>
            <person name="Ishino K."/>
            <person name="Komine S."/>
            <person name="Tomita M."/>
            <person name="Blaxter M."/>
            <person name="Arakawa K."/>
        </authorList>
    </citation>
    <scope>NUCLEOTIDE SEQUENCE [LARGE SCALE GENOMIC DNA]</scope>
    <source>
        <strain evidence="3">Z151</strain>
    </source>
</reference>
<evidence type="ECO:0000313" key="3">
    <source>
        <dbReference type="Proteomes" id="UP000192578"/>
    </source>
</evidence>
<evidence type="ECO:0008006" key="4">
    <source>
        <dbReference type="Google" id="ProtNLM"/>
    </source>
</evidence>
<dbReference type="EMBL" id="MTYJ01000088">
    <property type="protein sequence ID" value="OQV15480.1"/>
    <property type="molecule type" value="Genomic_DNA"/>
</dbReference>
<evidence type="ECO:0000256" key="1">
    <source>
        <dbReference type="SAM" id="SignalP"/>
    </source>
</evidence>
<keyword evidence="3" id="KW-1185">Reference proteome</keyword>
<name>A0A1W0WJT9_HYPEX</name>
<organism evidence="2 3">
    <name type="scientific">Hypsibius exemplaris</name>
    <name type="common">Freshwater tardigrade</name>
    <dbReference type="NCBI Taxonomy" id="2072580"/>
    <lineage>
        <taxon>Eukaryota</taxon>
        <taxon>Metazoa</taxon>
        <taxon>Ecdysozoa</taxon>
        <taxon>Tardigrada</taxon>
        <taxon>Eutardigrada</taxon>
        <taxon>Parachela</taxon>
        <taxon>Hypsibioidea</taxon>
        <taxon>Hypsibiidae</taxon>
        <taxon>Hypsibius</taxon>
    </lineage>
</organism>